<keyword evidence="6" id="KW-1185">Reference proteome</keyword>
<dbReference type="InterPro" id="IPR050587">
    <property type="entry name" value="GNT1/Glycosyltrans_8"/>
</dbReference>
<keyword evidence="3" id="KW-0464">Manganese</keyword>
<protein>
    <recommendedName>
        <fullName evidence="4">Hexosyltransferase</fullName>
        <ecNumber evidence="4">2.4.1.-</ecNumber>
    </recommendedName>
</protein>
<dbReference type="Gene3D" id="3.90.550.10">
    <property type="entry name" value="Spore Coat Polysaccharide Biosynthesis Protein SpsA, Chain A"/>
    <property type="match status" value="1"/>
</dbReference>
<keyword evidence="2 5" id="KW-0808">Transferase</keyword>
<dbReference type="PANTHER" id="PTHR11183">
    <property type="entry name" value="GLYCOGENIN SUBFAMILY MEMBER"/>
    <property type="match status" value="1"/>
</dbReference>
<dbReference type="Pfam" id="PF01501">
    <property type="entry name" value="Glyco_transf_8"/>
    <property type="match status" value="1"/>
</dbReference>
<dbReference type="CDD" id="cd02537">
    <property type="entry name" value="GT8_Glycogenin"/>
    <property type="match status" value="1"/>
</dbReference>
<comment type="similarity">
    <text evidence="4">Belongs to the glycosyltransferase 8 family.</text>
</comment>
<keyword evidence="1" id="KW-0328">Glycosyltransferase</keyword>
<accession>A0A834SKJ3</accession>
<evidence type="ECO:0000313" key="6">
    <source>
        <dbReference type="Proteomes" id="UP000634136"/>
    </source>
</evidence>
<evidence type="ECO:0000256" key="3">
    <source>
        <dbReference type="ARBA" id="ARBA00023211"/>
    </source>
</evidence>
<dbReference type="EC" id="2.4.1.-" evidence="4"/>
<evidence type="ECO:0000256" key="1">
    <source>
        <dbReference type="ARBA" id="ARBA00022676"/>
    </source>
</evidence>
<dbReference type="GO" id="GO:0016757">
    <property type="term" value="F:glycosyltransferase activity"/>
    <property type="evidence" value="ECO:0007669"/>
    <property type="project" value="UniProtKB-KW"/>
</dbReference>
<dbReference type="Proteomes" id="UP000634136">
    <property type="component" value="Unassembled WGS sequence"/>
</dbReference>
<dbReference type="EMBL" id="JAAIUW010000013">
    <property type="protein sequence ID" value="KAF7805121.1"/>
    <property type="molecule type" value="Genomic_DNA"/>
</dbReference>
<dbReference type="SUPFAM" id="SSF53448">
    <property type="entry name" value="Nucleotide-diphospho-sugar transferases"/>
    <property type="match status" value="1"/>
</dbReference>
<dbReference type="InterPro" id="IPR029044">
    <property type="entry name" value="Nucleotide-diphossugar_trans"/>
</dbReference>
<evidence type="ECO:0000256" key="2">
    <source>
        <dbReference type="ARBA" id="ARBA00022679"/>
    </source>
</evidence>
<proteinExistence type="inferred from homology"/>
<evidence type="ECO:0000313" key="5">
    <source>
        <dbReference type="EMBL" id="KAF7805121.1"/>
    </source>
</evidence>
<evidence type="ECO:0000256" key="4">
    <source>
        <dbReference type="RuleBase" id="RU362027"/>
    </source>
</evidence>
<dbReference type="OrthoDB" id="2014201at2759"/>
<dbReference type="InterPro" id="IPR002495">
    <property type="entry name" value="Glyco_trans_8"/>
</dbReference>
<gene>
    <name evidence="5" type="ORF">G2W53_044232</name>
</gene>
<organism evidence="5 6">
    <name type="scientific">Senna tora</name>
    <dbReference type="NCBI Taxonomy" id="362788"/>
    <lineage>
        <taxon>Eukaryota</taxon>
        <taxon>Viridiplantae</taxon>
        <taxon>Streptophyta</taxon>
        <taxon>Embryophyta</taxon>
        <taxon>Tracheophyta</taxon>
        <taxon>Spermatophyta</taxon>
        <taxon>Magnoliopsida</taxon>
        <taxon>eudicotyledons</taxon>
        <taxon>Gunneridae</taxon>
        <taxon>Pentapetalae</taxon>
        <taxon>rosids</taxon>
        <taxon>fabids</taxon>
        <taxon>Fabales</taxon>
        <taxon>Fabaceae</taxon>
        <taxon>Caesalpinioideae</taxon>
        <taxon>Cassia clade</taxon>
        <taxon>Senna</taxon>
    </lineage>
</organism>
<name>A0A834SKJ3_9FABA</name>
<dbReference type="AlphaFoldDB" id="A0A834SKJ3"/>
<sequence>MASKSSISHLSSHQKTFVICLLLVSLPLLFFTPSFKPQKTLLEEQNAEPAWFDVIVRDIDHSTKIKVGLVNIDETLEGTLHGHLHKLYPQVVGTVSVKFDHVDENLKWKDFFPEWIDEDHKWGHPKCPQMPMPILENYQDVNVVVARVPCGNNNNSNGTEGKRGIRDLFMLQVNLVVANLAVKSGWMKLEDGYYRKVYVVFIGNCGPMLEIFRCDDLLMHQGEYWVYKPELGRLKQKTLMPPGSCQIAPPYAETGREIWRAYLSQLNILRRDSRPKLAYVTVLHSTEKYVCGAIALAQSILQTSESVIQFYDYTRDLILLADKSITPKSIKGLEAAGWKIKRIQRILNPFAQKGSYNEWNYSKLQIWKKLTNYDKVIFIDSDFLVLKNMDEFFVYPQLSAAPNDLIFFNSGLMVIEPSKCMFEDLMKKRLEVEPYRNKGDQGFLNEVFTWWHRLPWRLNGLKNFKEGGNNIEKEEGVYGIHYLGVKPWMCYRDYDCNWDKEEQHEFASDYAHERWWEVYEGMPKELQSYCGLTRKLEERLIEWRRRARNASLSDGHWKIEIKDARRKLRNQYVAN</sequence>
<reference evidence="5" key="1">
    <citation type="submission" date="2020-09" db="EMBL/GenBank/DDBJ databases">
        <title>Genome-Enabled Discovery of Anthraquinone Biosynthesis in Senna tora.</title>
        <authorList>
            <person name="Kang S.-H."/>
            <person name="Pandey R.P."/>
            <person name="Lee C.-M."/>
            <person name="Sim J.-S."/>
            <person name="Jeong J.-T."/>
            <person name="Choi B.-S."/>
            <person name="Jung M."/>
            <person name="Ginzburg D."/>
            <person name="Zhao K."/>
            <person name="Won S.Y."/>
            <person name="Oh T.-J."/>
            <person name="Yu Y."/>
            <person name="Kim N.-H."/>
            <person name="Lee O.R."/>
            <person name="Lee T.-H."/>
            <person name="Bashyal P."/>
            <person name="Kim T.-S."/>
            <person name="Lee W.-H."/>
            <person name="Kawkins C."/>
            <person name="Kim C.-K."/>
            <person name="Kim J.S."/>
            <person name="Ahn B.O."/>
            <person name="Rhee S.Y."/>
            <person name="Sohng J.K."/>
        </authorList>
    </citation>
    <scope>NUCLEOTIDE SEQUENCE</scope>
    <source>
        <tissue evidence="5">Leaf</tissue>
    </source>
</reference>
<comment type="caution">
    <text evidence="5">The sequence shown here is derived from an EMBL/GenBank/DDBJ whole genome shotgun (WGS) entry which is preliminary data.</text>
</comment>